<evidence type="ECO:0000313" key="2">
    <source>
        <dbReference type="Proteomes" id="UP001354989"/>
    </source>
</evidence>
<organism evidence="1 2">
    <name type="scientific">Persicobacter psychrovividus</name>
    <dbReference type="NCBI Taxonomy" id="387638"/>
    <lineage>
        <taxon>Bacteria</taxon>
        <taxon>Pseudomonadati</taxon>
        <taxon>Bacteroidota</taxon>
        <taxon>Cytophagia</taxon>
        <taxon>Cytophagales</taxon>
        <taxon>Persicobacteraceae</taxon>
        <taxon>Persicobacter</taxon>
    </lineage>
</organism>
<geneLocation type="plasmid" evidence="1 2">
    <name>pPP1</name>
</geneLocation>
<accession>A0ABM7VHP9</accession>
<sequence length="61" mass="7114">MTINDQLPADVQGLIFAQKYRPKITVGSFDGLHLRLHPLKCLNYLTNFKFIADFPLKFYEI</sequence>
<keyword evidence="1" id="KW-0614">Plasmid</keyword>
<protein>
    <submittedName>
        <fullName evidence="1">Uncharacterized protein</fullName>
    </submittedName>
</protein>
<dbReference type="Proteomes" id="UP001354989">
    <property type="component" value="Plasmid pPP1"/>
</dbReference>
<name>A0ABM7VHP9_9BACT</name>
<keyword evidence="2" id="KW-1185">Reference proteome</keyword>
<reference evidence="1 2" key="1">
    <citation type="submission" date="2021-12" db="EMBL/GenBank/DDBJ databases">
        <title>Genome sequencing of bacteria with rrn-lacking chromosome and rrn-plasmid.</title>
        <authorList>
            <person name="Anda M."/>
            <person name="Iwasaki W."/>
        </authorList>
    </citation>
    <scope>NUCLEOTIDE SEQUENCE [LARGE SCALE GENOMIC DNA]</scope>
    <source>
        <strain evidence="1 2">NBRC 101262</strain>
        <plasmid evidence="1 2">pPP1</plasmid>
    </source>
</reference>
<dbReference type="EMBL" id="AP025293">
    <property type="protein sequence ID" value="BDD00496.1"/>
    <property type="molecule type" value="Genomic_DNA"/>
</dbReference>
<evidence type="ECO:0000313" key="1">
    <source>
        <dbReference type="EMBL" id="BDD00496.1"/>
    </source>
</evidence>
<proteinExistence type="predicted"/>
<gene>
    <name evidence="1" type="ORF">PEPS_27760</name>
</gene>